<gene>
    <name evidence="4" type="ORF">GCM10007216_10630</name>
</gene>
<organism evidence="4 5">
    <name type="scientific">Thalassobacillus devorans</name>
    <dbReference type="NCBI Taxonomy" id="279813"/>
    <lineage>
        <taxon>Bacteria</taxon>
        <taxon>Bacillati</taxon>
        <taxon>Bacillota</taxon>
        <taxon>Bacilli</taxon>
        <taxon>Bacillales</taxon>
        <taxon>Bacillaceae</taxon>
        <taxon>Thalassobacillus</taxon>
    </lineage>
</organism>
<evidence type="ECO:0000313" key="5">
    <source>
        <dbReference type="Proteomes" id="UP000619534"/>
    </source>
</evidence>
<evidence type="ECO:0000313" key="4">
    <source>
        <dbReference type="EMBL" id="GGC81977.1"/>
    </source>
</evidence>
<dbReference type="Pfam" id="PF06386">
    <property type="entry name" value="GvpL_GvpF"/>
    <property type="match status" value="1"/>
</dbReference>
<name>A0ABQ1NSN9_9BACI</name>
<evidence type="ECO:0000256" key="2">
    <source>
        <dbReference type="ARBA" id="ARBA00035108"/>
    </source>
</evidence>
<dbReference type="PANTHER" id="PTHR36852:SF1">
    <property type="entry name" value="PROTEIN GVPL 2"/>
    <property type="match status" value="1"/>
</dbReference>
<comment type="similarity">
    <text evidence="3">Belongs to the gas vesicle GvpF/GvpL family.</text>
</comment>
<dbReference type="PANTHER" id="PTHR36852">
    <property type="entry name" value="PROTEIN GVPL 2"/>
    <property type="match status" value="1"/>
</dbReference>
<dbReference type="InterPro" id="IPR009430">
    <property type="entry name" value="GvpL/GvpF"/>
</dbReference>
<dbReference type="RefSeq" id="WP_062441020.1">
    <property type="nucleotide sequence ID" value="NZ_BMCJ01000002.1"/>
</dbReference>
<proteinExistence type="inferred from homology"/>
<dbReference type="EMBL" id="BMCJ01000002">
    <property type="protein sequence ID" value="GGC81977.1"/>
    <property type="molecule type" value="Genomic_DNA"/>
</dbReference>
<evidence type="ECO:0000256" key="1">
    <source>
        <dbReference type="ARBA" id="ARBA00022987"/>
    </source>
</evidence>
<comment type="subcellular location">
    <subcellularLocation>
        <location evidence="2">Gas vesicle</location>
    </subcellularLocation>
</comment>
<protein>
    <submittedName>
        <fullName evidence="4">Gas vesicle protein</fullName>
    </submittedName>
</protein>
<sequence>MAELKYLYGIIPTDELKQTPLPSFKGLDDQHEWYPIAFDGIEAIVCDLEESDYNESALKEKTSDVEWVHEKAFHHHEAVMKLHESYTVIPMKFATIYTSKANLEETLTKHYQEMDGLLSWLKGKEEWNLKIYCDNDSLRERTAAHNFTIEAKKKELEHMSPGRKYLEKRKLDRLIDQELEKDKEQHSSAIHDQLATYSVKTDIKKNWNKDVTGRTDEMCWNSVYLLENQQVEEFLGKVKQLQEEWKEAGFTLELTGPWPAYHFSKLK</sequence>
<comment type="caution">
    <text evidence="4">The sequence shown here is derived from an EMBL/GenBank/DDBJ whole genome shotgun (WGS) entry which is preliminary data.</text>
</comment>
<reference evidence="5" key="1">
    <citation type="journal article" date="2019" name="Int. J. Syst. Evol. Microbiol.">
        <title>The Global Catalogue of Microorganisms (GCM) 10K type strain sequencing project: providing services to taxonomists for standard genome sequencing and annotation.</title>
        <authorList>
            <consortium name="The Broad Institute Genomics Platform"/>
            <consortium name="The Broad Institute Genome Sequencing Center for Infectious Disease"/>
            <person name="Wu L."/>
            <person name="Ma J."/>
        </authorList>
    </citation>
    <scope>NUCLEOTIDE SEQUENCE [LARGE SCALE GENOMIC DNA]</scope>
    <source>
        <strain evidence="5">CCM 7282</strain>
    </source>
</reference>
<keyword evidence="1" id="KW-0304">Gas vesicle</keyword>
<accession>A0ABQ1NSN9</accession>
<dbReference type="Proteomes" id="UP000619534">
    <property type="component" value="Unassembled WGS sequence"/>
</dbReference>
<evidence type="ECO:0000256" key="3">
    <source>
        <dbReference type="ARBA" id="ARBA00035643"/>
    </source>
</evidence>
<keyword evidence="5" id="KW-1185">Reference proteome</keyword>